<dbReference type="Gene3D" id="2.40.160.60">
    <property type="entry name" value="Outer membrane protein transport protein (OMPP1/FadL/TodX)"/>
    <property type="match status" value="1"/>
</dbReference>
<comment type="caution">
    <text evidence="2">The sequence shown here is derived from an EMBL/GenBank/DDBJ whole genome shotgun (WGS) entry which is preliminary data.</text>
</comment>
<organism evidence="2 3">
    <name type="scientific">Rubricoccus marinus</name>
    <dbReference type="NCBI Taxonomy" id="716817"/>
    <lineage>
        <taxon>Bacteria</taxon>
        <taxon>Pseudomonadati</taxon>
        <taxon>Rhodothermota</taxon>
        <taxon>Rhodothermia</taxon>
        <taxon>Rhodothermales</taxon>
        <taxon>Rubricoccaceae</taxon>
        <taxon>Rubricoccus</taxon>
    </lineage>
</organism>
<dbReference type="NCBIfam" id="NF033709">
    <property type="entry name" value="PorV_fam"/>
    <property type="match status" value="1"/>
</dbReference>
<reference evidence="2 3" key="1">
    <citation type="submission" date="2016-11" db="EMBL/GenBank/DDBJ databases">
        <title>Study of marine rhodopsin-containing bacteria.</title>
        <authorList>
            <person name="Yoshizawa S."/>
            <person name="Kumagai Y."/>
            <person name="Kogure K."/>
        </authorList>
    </citation>
    <scope>NUCLEOTIDE SEQUENCE [LARGE SCALE GENOMIC DNA]</scope>
    <source>
        <strain evidence="2 3">SG-29</strain>
    </source>
</reference>
<dbReference type="SUPFAM" id="SSF56935">
    <property type="entry name" value="Porins"/>
    <property type="match status" value="1"/>
</dbReference>
<dbReference type="InParanoid" id="A0A259U3L0"/>
<evidence type="ECO:0000313" key="3">
    <source>
        <dbReference type="Proteomes" id="UP000216446"/>
    </source>
</evidence>
<evidence type="ECO:0008006" key="4">
    <source>
        <dbReference type="Google" id="ProtNLM"/>
    </source>
</evidence>
<feature type="signal peptide" evidence="1">
    <location>
        <begin position="1"/>
        <end position="25"/>
    </location>
</feature>
<evidence type="ECO:0000313" key="2">
    <source>
        <dbReference type="EMBL" id="OZC04606.1"/>
    </source>
</evidence>
<protein>
    <recommendedName>
        <fullName evidence="4">PorV/PorQ family protein</fullName>
    </recommendedName>
</protein>
<keyword evidence="1" id="KW-0732">Signal</keyword>
<gene>
    <name evidence="2" type="ORF">BSZ36_05600</name>
</gene>
<accession>A0A259U3L0</accession>
<proteinExistence type="predicted"/>
<evidence type="ECO:0000256" key="1">
    <source>
        <dbReference type="SAM" id="SignalP"/>
    </source>
</evidence>
<name>A0A259U3L0_9BACT</name>
<dbReference type="OrthoDB" id="9808507at2"/>
<dbReference type="Proteomes" id="UP000216446">
    <property type="component" value="Unassembled WGS sequence"/>
</dbReference>
<dbReference type="AlphaFoldDB" id="A0A259U3L0"/>
<sequence>MRFLSRTLAALAVLVVSSVSPEAQTEVVKYGADFLASGVGARALGMGGAYVAHADDVTAGYWNAAGLDGLRNPEIAYMHTERFGGLVAFDYGAIAWPITPKTTVGVSFVRSGVDDIASTLRAFNPDTGLPNPDAESQIDLFSAADNAVYISASQRLRENLTVGSSFKVIRRGIGDFATAWGYSLDLAAQYQVGRFRLGANLQDVTTMVQSWSVNEAEFEGFEETFGVDSPVGLTEVVLPLARLGAATTLPLSDDIGVTLATDLDLGFDGQSANVVDAGGVSFRPRIGGEVDYKGIIAFRAGISDVTTSERFGTQITPSVGVGLNAGRFDVDYGFGDFAGVQGDLGVSHRISLRFTLTGERFARPVR</sequence>
<dbReference type="EMBL" id="MQWB01000001">
    <property type="protein sequence ID" value="OZC04606.1"/>
    <property type="molecule type" value="Genomic_DNA"/>
</dbReference>
<feature type="chain" id="PRO_5012085198" description="PorV/PorQ family protein" evidence="1">
    <location>
        <begin position="26"/>
        <end position="366"/>
    </location>
</feature>
<keyword evidence="3" id="KW-1185">Reference proteome</keyword>